<proteinExistence type="inferred from homology"/>
<dbReference type="GO" id="GO:0045292">
    <property type="term" value="P:mRNA cis splicing, via spliceosome"/>
    <property type="evidence" value="ECO:0007669"/>
    <property type="project" value="TreeGrafter"/>
</dbReference>
<feature type="region of interest" description="Disordered" evidence="6">
    <location>
        <begin position="211"/>
        <end position="230"/>
    </location>
</feature>
<reference evidence="7 8" key="1">
    <citation type="submission" date="2024-04" db="EMBL/GenBank/DDBJ databases">
        <authorList>
            <person name="Fracassetti M."/>
        </authorList>
    </citation>
    <scope>NUCLEOTIDE SEQUENCE [LARGE SCALE GENOMIC DNA]</scope>
</reference>
<dbReference type="PANTHER" id="PTHR21399">
    <property type="entry name" value="CHLORIDE CONDUCTANCE REGULATORY PROTEIN ICLN"/>
    <property type="match status" value="1"/>
</dbReference>
<dbReference type="GO" id="GO:0005886">
    <property type="term" value="C:plasma membrane"/>
    <property type="evidence" value="ECO:0007669"/>
    <property type="project" value="InterPro"/>
</dbReference>
<gene>
    <name evidence="7" type="ORF">LTRI10_LOCUS44968</name>
</gene>
<comment type="similarity">
    <text evidence="3">Belongs to the pICln (TC 1.A.47) family.</text>
</comment>
<evidence type="ECO:0000256" key="3">
    <source>
        <dbReference type="ARBA" id="ARBA00007054"/>
    </source>
</evidence>
<dbReference type="GO" id="GO:0006884">
    <property type="term" value="P:cell volume homeostasis"/>
    <property type="evidence" value="ECO:0007669"/>
    <property type="project" value="InterPro"/>
</dbReference>
<dbReference type="InterPro" id="IPR003521">
    <property type="entry name" value="ICln"/>
</dbReference>
<sequence>MVPGLRQFTDRTGEGAGVPVLDVENGEELKHVEPGVAIVIANRSPESTGTLYISSRKVVWLSDVDREKGYAVDFLALSLHAVSRDPDAFPSPCIYAQIETGVDEGDSDSSDSECEETLDLSKVTEMRLVPSDPNQLDTLFQIFCECAELNPEPIEEDEGFGGNNWVFSADMMAGDGADVEAPEWFSPTSSIGHSNGDHDLARTVLELQINDQRFEDAEEMERENENSRES</sequence>
<keyword evidence="4" id="KW-0963">Cytoplasm</keyword>
<organism evidence="7 8">
    <name type="scientific">Linum trigynum</name>
    <dbReference type="NCBI Taxonomy" id="586398"/>
    <lineage>
        <taxon>Eukaryota</taxon>
        <taxon>Viridiplantae</taxon>
        <taxon>Streptophyta</taxon>
        <taxon>Embryophyta</taxon>
        <taxon>Tracheophyta</taxon>
        <taxon>Spermatophyta</taxon>
        <taxon>Magnoliopsida</taxon>
        <taxon>eudicotyledons</taxon>
        <taxon>Gunneridae</taxon>
        <taxon>Pentapetalae</taxon>
        <taxon>rosids</taxon>
        <taxon>fabids</taxon>
        <taxon>Malpighiales</taxon>
        <taxon>Linaceae</taxon>
        <taxon>Linum</taxon>
    </lineage>
</organism>
<evidence type="ECO:0000256" key="4">
    <source>
        <dbReference type="ARBA" id="ARBA00022490"/>
    </source>
</evidence>
<evidence type="ECO:0000256" key="5">
    <source>
        <dbReference type="ARBA" id="ARBA00023242"/>
    </source>
</evidence>
<dbReference type="EMBL" id="OZ034821">
    <property type="protein sequence ID" value="CAL1405165.1"/>
    <property type="molecule type" value="Genomic_DNA"/>
</dbReference>
<dbReference type="GO" id="GO:0005829">
    <property type="term" value="C:cytosol"/>
    <property type="evidence" value="ECO:0007669"/>
    <property type="project" value="InterPro"/>
</dbReference>
<keyword evidence="8" id="KW-1185">Reference proteome</keyword>
<keyword evidence="5" id="KW-0539">Nucleus</keyword>
<evidence type="ECO:0000256" key="1">
    <source>
        <dbReference type="ARBA" id="ARBA00004123"/>
    </source>
</evidence>
<dbReference type="Gene3D" id="2.30.29.30">
    <property type="entry name" value="Pleckstrin-homology domain (PH domain)/Phosphotyrosine-binding domain (PTB)"/>
    <property type="match status" value="1"/>
</dbReference>
<protein>
    <recommendedName>
        <fullName evidence="9">Chloride conductance regulatory protein ICln</fullName>
    </recommendedName>
</protein>
<evidence type="ECO:0000256" key="6">
    <source>
        <dbReference type="SAM" id="MobiDB-lite"/>
    </source>
</evidence>
<dbReference type="GO" id="GO:0000387">
    <property type="term" value="P:spliceosomal snRNP assembly"/>
    <property type="evidence" value="ECO:0007669"/>
    <property type="project" value="InterPro"/>
</dbReference>
<dbReference type="InterPro" id="IPR039924">
    <property type="entry name" value="ICln/Lot5/Saf5"/>
</dbReference>
<comment type="subcellular location">
    <subcellularLocation>
        <location evidence="2">Cytoplasm</location>
    </subcellularLocation>
    <subcellularLocation>
        <location evidence="1">Nucleus</location>
    </subcellularLocation>
</comment>
<dbReference type="GO" id="GO:0006821">
    <property type="term" value="P:chloride transport"/>
    <property type="evidence" value="ECO:0007669"/>
    <property type="project" value="InterPro"/>
</dbReference>
<evidence type="ECO:0000313" key="8">
    <source>
        <dbReference type="Proteomes" id="UP001497516"/>
    </source>
</evidence>
<evidence type="ECO:0008006" key="9">
    <source>
        <dbReference type="Google" id="ProtNLM"/>
    </source>
</evidence>
<dbReference type="InterPro" id="IPR011993">
    <property type="entry name" value="PH-like_dom_sf"/>
</dbReference>
<name>A0AAV2G3C6_9ROSI</name>
<evidence type="ECO:0000256" key="2">
    <source>
        <dbReference type="ARBA" id="ARBA00004496"/>
    </source>
</evidence>
<evidence type="ECO:0000313" key="7">
    <source>
        <dbReference type="EMBL" id="CAL1405165.1"/>
    </source>
</evidence>
<dbReference type="Proteomes" id="UP001497516">
    <property type="component" value="Chromosome 8"/>
</dbReference>
<dbReference type="GO" id="GO:0005681">
    <property type="term" value="C:spliceosomal complex"/>
    <property type="evidence" value="ECO:0007669"/>
    <property type="project" value="TreeGrafter"/>
</dbReference>
<dbReference type="PANTHER" id="PTHR21399:SF0">
    <property type="entry name" value="METHYLOSOME SUBUNIT PICLN"/>
    <property type="match status" value="1"/>
</dbReference>
<dbReference type="PRINTS" id="PR01348">
    <property type="entry name" value="ICLNCHANNEL"/>
</dbReference>
<accession>A0AAV2G3C6</accession>
<dbReference type="GO" id="GO:0034715">
    <property type="term" value="C:pICln-Sm protein complex"/>
    <property type="evidence" value="ECO:0007669"/>
    <property type="project" value="InterPro"/>
</dbReference>
<dbReference type="GO" id="GO:0034709">
    <property type="term" value="C:methylosome"/>
    <property type="evidence" value="ECO:0007669"/>
    <property type="project" value="InterPro"/>
</dbReference>
<dbReference type="AlphaFoldDB" id="A0AAV2G3C6"/>
<dbReference type="Pfam" id="PF03517">
    <property type="entry name" value="Voldacs"/>
    <property type="match status" value="1"/>
</dbReference>